<dbReference type="EMBL" id="FNDJ01000015">
    <property type="protein sequence ID" value="SDK37664.1"/>
    <property type="molecule type" value="Genomic_DNA"/>
</dbReference>
<evidence type="ECO:0000256" key="4">
    <source>
        <dbReference type="ARBA" id="ARBA00022857"/>
    </source>
</evidence>
<dbReference type="PANTHER" id="PTHR44154">
    <property type="entry name" value="QUINONE OXIDOREDUCTASE"/>
    <property type="match status" value="1"/>
</dbReference>
<dbReference type="Gene3D" id="3.40.50.720">
    <property type="entry name" value="NAD(P)-binding Rossmann-like Domain"/>
    <property type="match status" value="1"/>
</dbReference>
<comment type="subcellular location">
    <subcellularLocation>
        <location evidence="1">Cytoplasm</location>
    </subcellularLocation>
</comment>
<dbReference type="InterPro" id="IPR013149">
    <property type="entry name" value="ADH-like_C"/>
</dbReference>
<organism evidence="8 9">
    <name type="scientific">Nonomuraea jiangxiensis</name>
    <dbReference type="NCBI Taxonomy" id="633440"/>
    <lineage>
        <taxon>Bacteria</taxon>
        <taxon>Bacillati</taxon>
        <taxon>Actinomycetota</taxon>
        <taxon>Actinomycetes</taxon>
        <taxon>Streptosporangiales</taxon>
        <taxon>Streptosporangiaceae</taxon>
        <taxon>Nonomuraea</taxon>
    </lineage>
</organism>
<keyword evidence="5" id="KW-0694">RNA-binding</keyword>
<keyword evidence="4" id="KW-0521">NADP</keyword>
<evidence type="ECO:0000256" key="2">
    <source>
        <dbReference type="ARBA" id="ARBA00011881"/>
    </source>
</evidence>
<evidence type="ECO:0000256" key="3">
    <source>
        <dbReference type="ARBA" id="ARBA00022490"/>
    </source>
</evidence>
<dbReference type="RefSeq" id="WP_090939643.1">
    <property type="nucleotide sequence ID" value="NZ_FNDJ01000015.1"/>
</dbReference>
<evidence type="ECO:0000256" key="5">
    <source>
        <dbReference type="ARBA" id="ARBA00022884"/>
    </source>
</evidence>
<dbReference type="OrthoDB" id="5195079at2"/>
<evidence type="ECO:0000256" key="6">
    <source>
        <dbReference type="ARBA" id="ARBA00022990"/>
    </source>
</evidence>
<name>A0A1G9BF25_9ACTN</name>
<dbReference type="InterPro" id="IPR002364">
    <property type="entry name" value="Quin_OxRdtase/zeta-crystal_CS"/>
</dbReference>
<evidence type="ECO:0000259" key="7">
    <source>
        <dbReference type="SMART" id="SM00829"/>
    </source>
</evidence>
<dbReference type="SMART" id="SM00829">
    <property type="entry name" value="PKS_ER"/>
    <property type="match status" value="1"/>
</dbReference>
<reference evidence="8 9" key="1">
    <citation type="submission" date="2016-10" db="EMBL/GenBank/DDBJ databases">
        <authorList>
            <person name="de Groot N.N."/>
        </authorList>
    </citation>
    <scope>NUCLEOTIDE SEQUENCE [LARGE SCALE GENOMIC DNA]</scope>
    <source>
        <strain evidence="8 9">CGMCC 4.6533</strain>
    </source>
</reference>
<protein>
    <submittedName>
        <fullName evidence="8">NADPH2:quinone reductase</fullName>
    </submittedName>
</protein>
<comment type="subunit">
    <text evidence="2">Homotetramer.</text>
</comment>
<dbReference type="GO" id="GO:0003723">
    <property type="term" value="F:RNA binding"/>
    <property type="evidence" value="ECO:0007669"/>
    <property type="project" value="UniProtKB-KW"/>
</dbReference>
<dbReference type="PROSITE" id="PS01162">
    <property type="entry name" value="QOR_ZETA_CRYSTAL"/>
    <property type="match status" value="1"/>
</dbReference>
<gene>
    <name evidence="8" type="ORF">SAMN05421869_115232</name>
</gene>
<dbReference type="InterPro" id="IPR036291">
    <property type="entry name" value="NAD(P)-bd_dom_sf"/>
</dbReference>
<dbReference type="CDD" id="cd08244">
    <property type="entry name" value="MDR_enoyl_red"/>
    <property type="match status" value="1"/>
</dbReference>
<evidence type="ECO:0000313" key="8">
    <source>
        <dbReference type="EMBL" id="SDK37664.1"/>
    </source>
</evidence>
<dbReference type="Proteomes" id="UP000199202">
    <property type="component" value="Unassembled WGS sequence"/>
</dbReference>
<dbReference type="STRING" id="633440.SAMN05421869_115232"/>
<dbReference type="Pfam" id="PF00107">
    <property type="entry name" value="ADH_zinc_N"/>
    <property type="match status" value="1"/>
</dbReference>
<dbReference type="SUPFAM" id="SSF50129">
    <property type="entry name" value="GroES-like"/>
    <property type="match status" value="1"/>
</dbReference>
<evidence type="ECO:0000313" key="9">
    <source>
        <dbReference type="Proteomes" id="UP000199202"/>
    </source>
</evidence>
<keyword evidence="3" id="KW-0963">Cytoplasm</keyword>
<evidence type="ECO:0000256" key="1">
    <source>
        <dbReference type="ARBA" id="ARBA00004496"/>
    </source>
</evidence>
<dbReference type="InterPro" id="IPR013154">
    <property type="entry name" value="ADH-like_N"/>
</dbReference>
<proteinExistence type="predicted"/>
<keyword evidence="6" id="KW-0007">Acetylation</keyword>
<keyword evidence="9" id="KW-1185">Reference proteome</keyword>
<dbReference type="InterPro" id="IPR051603">
    <property type="entry name" value="Zinc-ADH_QOR/CCCR"/>
</dbReference>
<accession>A0A1G9BF25</accession>
<dbReference type="GO" id="GO:0008270">
    <property type="term" value="F:zinc ion binding"/>
    <property type="evidence" value="ECO:0007669"/>
    <property type="project" value="InterPro"/>
</dbReference>
<dbReference type="PANTHER" id="PTHR44154:SF1">
    <property type="entry name" value="QUINONE OXIDOREDUCTASE"/>
    <property type="match status" value="1"/>
</dbReference>
<dbReference type="InterPro" id="IPR011032">
    <property type="entry name" value="GroES-like_sf"/>
</dbReference>
<dbReference type="AlphaFoldDB" id="A0A1G9BF25"/>
<dbReference type="InterPro" id="IPR020843">
    <property type="entry name" value="ER"/>
</dbReference>
<dbReference type="SUPFAM" id="SSF51735">
    <property type="entry name" value="NAD(P)-binding Rossmann-fold domains"/>
    <property type="match status" value="1"/>
</dbReference>
<dbReference type="Pfam" id="PF08240">
    <property type="entry name" value="ADH_N"/>
    <property type="match status" value="1"/>
</dbReference>
<dbReference type="Gene3D" id="3.90.180.10">
    <property type="entry name" value="Medium-chain alcohol dehydrogenases, catalytic domain"/>
    <property type="match status" value="1"/>
</dbReference>
<sequence>MRAVQVTKFGGPEVMELVEVPEPAAGPGQAVVRVEAAEINFVETQLRRGITPGPALPEPPYFPGGGISGRVVSLGAGVAAAWLDRRVVAPTAGLRGGNAELAVAEAADLVPVPDGLGLPEAAALLHDGSTAVGLMANAGVRPGEWVLVEAAAGGLGSLLVQLAREAGAQVVAAAGSEPKLEVARGLGAAAVVDYSRPGWTKAIWDTTGGHGFDVVFDGVGGWIGQEAFEVTARGGRFSVHGAASGLPSTIAPEDAARRGVTVIGLEQLAALGADWRSRTEQALAAAAAGRIRPVIGRTFPLERAADAHAAMEARTVPGKTLLIP</sequence>
<feature type="domain" description="Enoyl reductase (ER)" evidence="7">
    <location>
        <begin position="10"/>
        <end position="322"/>
    </location>
</feature>
<dbReference type="GO" id="GO:0016491">
    <property type="term" value="F:oxidoreductase activity"/>
    <property type="evidence" value="ECO:0007669"/>
    <property type="project" value="InterPro"/>
</dbReference>
<dbReference type="GO" id="GO:0005737">
    <property type="term" value="C:cytoplasm"/>
    <property type="evidence" value="ECO:0007669"/>
    <property type="project" value="UniProtKB-SubCell"/>
</dbReference>